<feature type="transmembrane region" description="Helical" evidence="9">
    <location>
        <begin position="380"/>
        <end position="400"/>
    </location>
</feature>
<comment type="caution">
    <text evidence="11">The sequence shown here is derived from an EMBL/GenBank/DDBJ whole genome shotgun (WGS) entry which is preliminary data.</text>
</comment>
<evidence type="ECO:0000256" key="7">
    <source>
        <dbReference type="ARBA" id="ARBA00049119"/>
    </source>
</evidence>
<proteinExistence type="inferred from homology"/>
<dbReference type="PANTHER" id="PTHR48022">
    <property type="entry name" value="PLASTIDIC GLUCOSE TRANSPORTER 4"/>
    <property type="match status" value="1"/>
</dbReference>
<evidence type="ECO:0000256" key="9">
    <source>
        <dbReference type="SAM" id="Phobius"/>
    </source>
</evidence>
<feature type="transmembrane region" description="Helical" evidence="9">
    <location>
        <begin position="478"/>
        <end position="496"/>
    </location>
</feature>
<feature type="transmembrane region" description="Helical" evidence="9">
    <location>
        <begin position="76"/>
        <end position="96"/>
    </location>
</feature>
<keyword evidence="6 9" id="KW-0472">Membrane</keyword>
<dbReference type="PROSITE" id="PS00216">
    <property type="entry name" value="SUGAR_TRANSPORT_1"/>
    <property type="match status" value="1"/>
</dbReference>
<dbReference type="AlphaFoldDB" id="A0A5B0PN37"/>
<dbReference type="InterPro" id="IPR050360">
    <property type="entry name" value="MFS_Sugar_Transporters"/>
</dbReference>
<feature type="transmembrane region" description="Helical" evidence="9">
    <location>
        <begin position="318"/>
        <end position="340"/>
    </location>
</feature>
<evidence type="ECO:0000256" key="4">
    <source>
        <dbReference type="ARBA" id="ARBA00022692"/>
    </source>
</evidence>
<evidence type="ECO:0000256" key="1">
    <source>
        <dbReference type="ARBA" id="ARBA00004141"/>
    </source>
</evidence>
<dbReference type="InterPro" id="IPR036259">
    <property type="entry name" value="MFS_trans_sf"/>
</dbReference>
<evidence type="ECO:0000256" key="3">
    <source>
        <dbReference type="ARBA" id="ARBA00022448"/>
    </source>
</evidence>
<dbReference type="PRINTS" id="PR00171">
    <property type="entry name" value="SUGRTRNSPORT"/>
</dbReference>
<dbReference type="SUPFAM" id="SSF103473">
    <property type="entry name" value="MFS general substrate transporter"/>
    <property type="match status" value="1"/>
</dbReference>
<dbReference type="Proteomes" id="UP000324748">
    <property type="component" value="Unassembled WGS sequence"/>
</dbReference>
<evidence type="ECO:0000259" key="10">
    <source>
        <dbReference type="PROSITE" id="PS50850"/>
    </source>
</evidence>
<feature type="transmembrane region" description="Helical" evidence="9">
    <location>
        <begin position="193"/>
        <end position="214"/>
    </location>
</feature>
<keyword evidence="5 9" id="KW-1133">Transmembrane helix</keyword>
<dbReference type="InterPro" id="IPR005828">
    <property type="entry name" value="MFS_sugar_transport-like"/>
</dbReference>
<evidence type="ECO:0000256" key="2">
    <source>
        <dbReference type="ARBA" id="ARBA00010992"/>
    </source>
</evidence>
<accession>A0A5B0PN37</accession>
<dbReference type="PROSITE" id="PS50850">
    <property type="entry name" value="MFS"/>
    <property type="match status" value="1"/>
</dbReference>
<reference evidence="11 12" key="1">
    <citation type="submission" date="2019-05" db="EMBL/GenBank/DDBJ databases">
        <title>Emergence of the Ug99 lineage of the wheat stem rust pathogen through somatic hybridization.</title>
        <authorList>
            <person name="Li F."/>
            <person name="Upadhyaya N.M."/>
            <person name="Sperschneider J."/>
            <person name="Matny O."/>
            <person name="Nguyen-Phuc H."/>
            <person name="Mago R."/>
            <person name="Raley C."/>
            <person name="Miller M.E."/>
            <person name="Silverstein K.A.T."/>
            <person name="Henningsen E."/>
            <person name="Hirsch C.D."/>
            <person name="Visser B."/>
            <person name="Pretorius Z.A."/>
            <person name="Steffenson B.J."/>
            <person name="Schwessinger B."/>
            <person name="Dodds P.N."/>
            <person name="Figueroa M."/>
        </authorList>
    </citation>
    <scope>NUCLEOTIDE SEQUENCE [LARGE SCALE GENOMIC DNA]</scope>
    <source>
        <strain evidence="11">21-0</strain>
    </source>
</reference>
<comment type="subcellular location">
    <subcellularLocation>
        <location evidence="1">Membrane</location>
        <topology evidence="1">Multi-pass membrane protein</topology>
    </subcellularLocation>
</comment>
<dbReference type="GO" id="GO:0005351">
    <property type="term" value="F:carbohydrate:proton symporter activity"/>
    <property type="evidence" value="ECO:0007669"/>
    <property type="project" value="TreeGrafter"/>
</dbReference>
<dbReference type="OrthoDB" id="6612291at2759"/>
<dbReference type="GO" id="GO:0016020">
    <property type="term" value="C:membrane"/>
    <property type="evidence" value="ECO:0007669"/>
    <property type="project" value="UniProtKB-SubCell"/>
</dbReference>
<dbReference type="NCBIfam" id="TIGR00879">
    <property type="entry name" value="SP"/>
    <property type="match status" value="1"/>
</dbReference>
<dbReference type="FunFam" id="1.20.1250.20:FF:000078">
    <property type="entry name" value="MFS maltose transporter, putative"/>
    <property type="match status" value="1"/>
</dbReference>
<feature type="transmembrane region" description="Helical" evidence="9">
    <location>
        <begin position="103"/>
        <end position="121"/>
    </location>
</feature>
<dbReference type="CDD" id="cd17356">
    <property type="entry name" value="MFS_HXT"/>
    <property type="match status" value="1"/>
</dbReference>
<name>A0A5B0PN37_PUCGR</name>
<dbReference type="InterPro" id="IPR003663">
    <property type="entry name" value="Sugar/inositol_transpt"/>
</dbReference>
<evidence type="ECO:0000313" key="12">
    <source>
        <dbReference type="Proteomes" id="UP000324748"/>
    </source>
</evidence>
<feature type="transmembrane region" description="Helical" evidence="9">
    <location>
        <begin position="406"/>
        <end position="429"/>
    </location>
</feature>
<feature type="transmembrane region" description="Helical" evidence="9">
    <location>
        <begin position="161"/>
        <end position="181"/>
    </location>
</feature>
<comment type="similarity">
    <text evidence="2 8">Belongs to the major facilitator superfamily. Sugar transporter (TC 2.A.1.1) family.</text>
</comment>
<evidence type="ECO:0000313" key="11">
    <source>
        <dbReference type="EMBL" id="KAA1101369.1"/>
    </source>
</evidence>
<comment type="catalytic activity">
    <reaction evidence="7">
        <text>myo-inositol(out) + H(+)(out) = myo-inositol(in) + H(+)(in)</text>
        <dbReference type="Rhea" id="RHEA:60364"/>
        <dbReference type="ChEBI" id="CHEBI:15378"/>
        <dbReference type="ChEBI" id="CHEBI:17268"/>
    </reaction>
</comment>
<dbReference type="InterPro" id="IPR005829">
    <property type="entry name" value="Sugar_transporter_CS"/>
</dbReference>
<keyword evidence="12" id="KW-1185">Reference proteome</keyword>
<sequence>MTKKFDDRVIPLGEPATTRAKLVGVAMALFAAFGGFLYGYDTGYISGTKEMAYWKSLFGDQIADGSYILTTANDSLVTSILSAGTFTGALLAYPFGDRLGRRWGVIVACLIFCIGVALQTASTDIPVFAVGRVFAGLGVGMTSCLVPMYQSECAPKWIRGAVVACYQWAITIGLLVAAIVVNATQDINNASSYRIPIGIQFVWAVILSLGLYILPESPKYLILKGREEEAKKSLSRLLSIPATSPQVLSEYDEVCESLRAERAMGTSTYADCFKSGPGKYRLRTLTGMGIQALQQLTGINFIFYYGTTFFKNSGIKEAFTITIITNVVNVVMTIPGIWLVDKAGRRSLLLTGAAIMCVCEFIVAIIGLKLESSNLAGQRALISLVCIYIGAFAATWVSFLKSSGLLSLYSFLSTCLCFFFQGPIAWVVTSEIYPLAIRAKAMSMSTASNWALNFAIGYSTPYLVDVGPGKAGLQSNVFFIWGACCGLCFLFTFFCIPETKGLSLEQVDQLYMNSSILGSNAYRRRLVNGEFDTHQPTTPLGSIVEDDRADKLAKVA</sequence>
<evidence type="ECO:0000256" key="6">
    <source>
        <dbReference type="ARBA" id="ARBA00023136"/>
    </source>
</evidence>
<dbReference type="Gene3D" id="1.20.1250.20">
    <property type="entry name" value="MFS general substrate transporter like domains"/>
    <property type="match status" value="1"/>
</dbReference>
<feature type="transmembrane region" description="Helical" evidence="9">
    <location>
        <begin position="346"/>
        <end position="368"/>
    </location>
</feature>
<protein>
    <recommendedName>
        <fullName evidence="10">Major facilitator superfamily (MFS) profile domain-containing protein</fullName>
    </recommendedName>
</protein>
<keyword evidence="3 8" id="KW-0813">Transport</keyword>
<dbReference type="Pfam" id="PF00083">
    <property type="entry name" value="Sugar_tr"/>
    <property type="match status" value="2"/>
</dbReference>
<gene>
    <name evidence="11" type="ORF">PGT21_017839</name>
</gene>
<feature type="transmembrane region" description="Helical" evidence="9">
    <location>
        <begin position="20"/>
        <end position="40"/>
    </location>
</feature>
<dbReference type="PANTHER" id="PTHR48022:SF17">
    <property type="entry name" value="HEXOSE TRANSPORTER"/>
    <property type="match status" value="1"/>
</dbReference>
<keyword evidence="4 9" id="KW-0812">Transmembrane</keyword>
<organism evidence="11 12">
    <name type="scientific">Puccinia graminis f. sp. tritici</name>
    <dbReference type="NCBI Taxonomy" id="56615"/>
    <lineage>
        <taxon>Eukaryota</taxon>
        <taxon>Fungi</taxon>
        <taxon>Dikarya</taxon>
        <taxon>Basidiomycota</taxon>
        <taxon>Pucciniomycotina</taxon>
        <taxon>Pucciniomycetes</taxon>
        <taxon>Pucciniales</taxon>
        <taxon>Pucciniaceae</taxon>
        <taxon>Puccinia</taxon>
    </lineage>
</organism>
<evidence type="ECO:0000256" key="8">
    <source>
        <dbReference type="RuleBase" id="RU003346"/>
    </source>
</evidence>
<dbReference type="PROSITE" id="PS00217">
    <property type="entry name" value="SUGAR_TRANSPORT_2"/>
    <property type="match status" value="1"/>
</dbReference>
<feature type="transmembrane region" description="Helical" evidence="9">
    <location>
        <begin position="127"/>
        <end position="149"/>
    </location>
</feature>
<dbReference type="EMBL" id="VSWC01000053">
    <property type="protein sequence ID" value="KAA1101369.1"/>
    <property type="molecule type" value="Genomic_DNA"/>
</dbReference>
<evidence type="ECO:0000256" key="5">
    <source>
        <dbReference type="ARBA" id="ARBA00022989"/>
    </source>
</evidence>
<feature type="domain" description="Major facilitator superfamily (MFS) profile" evidence="10">
    <location>
        <begin position="27"/>
        <end position="500"/>
    </location>
</feature>
<dbReference type="InterPro" id="IPR020846">
    <property type="entry name" value="MFS_dom"/>
</dbReference>